<dbReference type="PANTHER" id="PTHR46796">
    <property type="entry name" value="HTH-TYPE TRANSCRIPTIONAL ACTIVATOR RHAS-RELATED"/>
    <property type="match status" value="1"/>
</dbReference>
<dbReference type="GO" id="GO:0003700">
    <property type="term" value="F:DNA-binding transcription factor activity"/>
    <property type="evidence" value="ECO:0007669"/>
    <property type="project" value="InterPro"/>
</dbReference>
<dbReference type="Pfam" id="PF12833">
    <property type="entry name" value="HTH_18"/>
    <property type="match status" value="1"/>
</dbReference>
<evidence type="ECO:0000256" key="3">
    <source>
        <dbReference type="ARBA" id="ARBA00023163"/>
    </source>
</evidence>
<dbReference type="Gene3D" id="1.10.10.60">
    <property type="entry name" value="Homeodomain-like"/>
    <property type="match status" value="2"/>
</dbReference>
<evidence type="ECO:0000259" key="4">
    <source>
        <dbReference type="PROSITE" id="PS01124"/>
    </source>
</evidence>
<proteinExistence type="predicted"/>
<dbReference type="InterPro" id="IPR050204">
    <property type="entry name" value="AraC_XylS_family_regulators"/>
</dbReference>
<keyword evidence="6" id="KW-1185">Reference proteome</keyword>
<organism evidence="5 6">
    <name type="scientific">Pedococcus bigeumensis</name>
    <dbReference type="NCBI Taxonomy" id="433644"/>
    <lineage>
        <taxon>Bacteria</taxon>
        <taxon>Bacillati</taxon>
        <taxon>Actinomycetota</taxon>
        <taxon>Actinomycetes</taxon>
        <taxon>Micrococcales</taxon>
        <taxon>Intrasporangiaceae</taxon>
        <taxon>Pedococcus</taxon>
    </lineage>
</organism>
<keyword evidence="2" id="KW-0238">DNA-binding</keyword>
<gene>
    <name evidence="5" type="ORF">EAH86_04570</name>
</gene>
<dbReference type="OrthoDB" id="2060755at2"/>
<keyword evidence="1" id="KW-0805">Transcription regulation</keyword>
<dbReference type="InterPro" id="IPR020449">
    <property type="entry name" value="Tscrpt_reg_AraC-type_HTH"/>
</dbReference>
<accession>A0A502D6S1</accession>
<name>A0A502D6S1_9MICO</name>
<reference evidence="5 6" key="1">
    <citation type="journal article" date="2019" name="Environ. Microbiol.">
        <title>Species interactions and distinct microbial communities in high Arctic permafrost affected cryosols are associated with the CH4 and CO2 gas fluxes.</title>
        <authorList>
            <person name="Altshuler I."/>
            <person name="Hamel J."/>
            <person name="Turney S."/>
            <person name="Magnuson E."/>
            <person name="Levesque R."/>
            <person name="Greer C."/>
            <person name="Whyte L.G."/>
        </authorList>
    </citation>
    <scope>NUCLEOTIDE SEQUENCE [LARGE SCALE GENOMIC DNA]</scope>
    <source>
        <strain evidence="5 6">S9.3A</strain>
    </source>
</reference>
<dbReference type="AlphaFoldDB" id="A0A502D6S1"/>
<evidence type="ECO:0000313" key="6">
    <source>
        <dbReference type="Proteomes" id="UP000317722"/>
    </source>
</evidence>
<dbReference type="Proteomes" id="UP000317722">
    <property type="component" value="Unassembled WGS sequence"/>
</dbReference>
<dbReference type="SUPFAM" id="SSF46689">
    <property type="entry name" value="Homeodomain-like"/>
    <property type="match status" value="2"/>
</dbReference>
<evidence type="ECO:0000256" key="1">
    <source>
        <dbReference type="ARBA" id="ARBA00023015"/>
    </source>
</evidence>
<dbReference type="GO" id="GO:0043565">
    <property type="term" value="F:sequence-specific DNA binding"/>
    <property type="evidence" value="ECO:0007669"/>
    <property type="project" value="InterPro"/>
</dbReference>
<dbReference type="PROSITE" id="PS00041">
    <property type="entry name" value="HTH_ARAC_FAMILY_1"/>
    <property type="match status" value="1"/>
</dbReference>
<evidence type="ECO:0000313" key="5">
    <source>
        <dbReference type="EMBL" id="TPG19711.1"/>
    </source>
</evidence>
<dbReference type="PROSITE" id="PS01124">
    <property type="entry name" value="HTH_ARAC_FAMILY_2"/>
    <property type="match status" value="1"/>
</dbReference>
<feature type="domain" description="HTH araC/xylS-type" evidence="4">
    <location>
        <begin position="20"/>
        <end position="118"/>
    </location>
</feature>
<dbReference type="EMBL" id="RCZM01000001">
    <property type="protein sequence ID" value="TPG19711.1"/>
    <property type="molecule type" value="Genomic_DNA"/>
</dbReference>
<keyword evidence="3" id="KW-0804">Transcription</keyword>
<sequence length="161" mass="17488">MGRVGDKTLRAPGDVLVHLRRARDHADRCYAEPLDVESLAAVAGLSKYHFLRLFSATYGLTPGEYVSQRRIERAQDLLRATGLSVTEVCFAVGFSSLGSFSSRFKTVVGETPSQFQARYAVAGAPHIPGCYVFMWGLAERSTVTAPGESAIEEKHGEPHGS</sequence>
<evidence type="ECO:0000256" key="2">
    <source>
        <dbReference type="ARBA" id="ARBA00023125"/>
    </source>
</evidence>
<dbReference type="InterPro" id="IPR009057">
    <property type="entry name" value="Homeodomain-like_sf"/>
</dbReference>
<dbReference type="SMART" id="SM00342">
    <property type="entry name" value="HTH_ARAC"/>
    <property type="match status" value="1"/>
</dbReference>
<comment type="caution">
    <text evidence="5">The sequence shown here is derived from an EMBL/GenBank/DDBJ whole genome shotgun (WGS) entry which is preliminary data.</text>
</comment>
<dbReference type="InterPro" id="IPR018062">
    <property type="entry name" value="HTH_AraC-typ_CS"/>
</dbReference>
<dbReference type="PANTHER" id="PTHR46796:SF6">
    <property type="entry name" value="ARAC SUBFAMILY"/>
    <property type="match status" value="1"/>
</dbReference>
<dbReference type="InterPro" id="IPR018060">
    <property type="entry name" value="HTH_AraC"/>
</dbReference>
<dbReference type="PRINTS" id="PR00032">
    <property type="entry name" value="HTHARAC"/>
</dbReference>
<protein>
    <submittedName>
        <fullName evidence="5">AraC family transcriptional regulator</fullName>
    </submittedName>
</protein>